<feature type="region of interest" description="Disordered" evidence="1">
    <location>
        <begin position="66"/>
        <end position="137"/>
    </location>
</feature>
<protein>
    <submittedName>
        <fullName evidence="2">Uncharacterized protein</fullName>
    </submittedName>
</protein>
<organism evidence="2 3">
    <name type="scientific">Pleurodeles waltl</name>
    <name type="common">Iberian ribbed newt</name>
    <dbReference type="NCBI Taxonomy" id="8319"/>
    <lineage>
        <taxon>Eukaryota</taxon>
        <taxon>Metazoa</taxon>
        <taxon>Chordata</taxon>
        <taxon>Craniata</taxon>
        <taxon>Vertebrata</taxon>
        <taxon>Euteleostomi</taxon>
        <taxon>Amphibia</taxon>
        <taxon>Batrachia</taxon>
        <taxon>Caudata</taxon>
        <taxon>Salamandroidea</taxon>
        <taxon>Salamandridae</taxon>
        <taxon>Pleurodelinae</taxon>
        <taxon>Pleurodeles</taxon>
    </lineage>
</organism>
<evidence type="ECO:0000256" key="1">
    <source>
        <dbReference type="SAM" id="MobiDB-lite"/>
    </source>
</evidence>
<reference evidence="2" key="1">
    <citation type="journal article" date="2022" name="bioRxiv">
        <title>Sequencing and chromosome-scale assembly of the giantPleurodeles waltlgenome.</title>
        <authorList>
            <person name="Brown T."/>
            <person name="Elewa A."/>
            <person name="Iarovenko S."/>
            <person name="Subramanian E."/>
            <person name="Araus A.J."/>
            <person name="Petzold A."/>
            <person name="Susuki M."/>
            <person name="Suzuki K.-i.T."/>
            <person name="Hayashi T."/>
            <person name="Toyoda A."/>
            <person name="Oliveira C."/>
            <person name="Osipova E."/>
            <person name="Leigh N.D."/>
            <person name="Simon A."/>
            <person name="Yun M.H."/>
        </authorList>
    </citation>
    <scope>NUCLEOTIDE SEQUENCE</scope>
    <source>
        <strain evidence="2">20211129_DDA</strain>
        <tissue evidence="2">Liver</tissue>
    </source>
</reference>
<dbReference type="EMBL" id="JANPWB010000012">
    <property type="protein sequence ID" value="KAJ1119358.1"/>
    <property type="molecule type" value="Genomic_DNA"/>
</dbReference>
<evidence type="ECO:0000313" key="2">
    <source>
        <dbReference type="EMBL" id="KAJ1119358.1"/>
    </source>
</evidence>
<name>A0AAV7NY99_PLEWA</name>
<dbReference type="Proteomes" id="UP001066276">
    <property type="component" value="Chromosome 8"/>
</dbReference>
<keyword evidence="3" id="KW-1185">Reference proteome</keyword>
<accession>A0AAV7NY99</accession>
<evidence type="ECO:0000313" key="3">
    <source>
        <dbReference type="Proteomes" id="UP001066276"/>
    </source>
</evidence>
<gene>
    <name evidence="2" type="ORF">NDU88_007544</name>
</gene>
<dbReference type="AlphaFoldDB" id="A0AAV7NY99"/>
<sequence>MTPTIPYSDIRGRITVFGEYLFLPFPCTRKISSSRPARAAENPAASPVTHAVCNFRPRRCAQGLQDSARSLPWSPHTAACPLPGTKKHPGGQKENARTLKPLLAAKPPPSLLTARRPEPGELPIADLTRPPCSPLPG</sequence>
<comment type="caution">
    <text evidence="2">The sequence shown here is derived from an EMBL/GenBank/DDBJ whole genome shotgun (WGS) entry which is preliminary data.</text>
</comment>
<proteinExistence type="predicted"/>